<name>A0ABT1RXG4_9FIRM</name>
<gene>
    <name evidence="2" type="ORF">NE695_04960</name>
</gene>
<accession>A0ABT1RXG4</accession>
<evidence type="ECO:0000313" key="2">
    <source>
        <dbReference type="EMBL" id="MCQ4839263.1"/>
    </source>
</evidence>
<keyword evidence="1" id="KW-1133">Transmembrane helix</keyword>
<feature type="transmembrane region" description="Helical" evidence="1">
    <location>
        <begin position="74"/>
        <end position="95"/>
    </location>
</feature>
<feature type="transmembrane region" description="Helical" evidence="1">
    <location>
        <begin position="46"/>
        <end position="62"/>
    </location>
</feature>
<dbReference type="PIRSF" id="PIRSF037394">
    <property type="entry name" value="ABC_thiamine-permease_YkoE_prd"/>
    <property type="match status" value="1"/>
</dbReference>
<keyword evidence="3" id="KW-1185">Reference proteome</keyword>
<feature type="transmembrane region" description="Helical" evidence="1">
    <location>
        <begin position="7"/>
        <end position="26"/>
    </location>
</feature>
<dbReference type="RefSeq" id="WP_207644489.1">
    <property type="nucleotide sequence ID" value="NZ_CABKVV010000009.1"/>
</dbReference>
<evidence type="ECO:0000256" key="1">
    <source>
        <dbReference type="SAM" id="Phobius"/>
    </source>
</evidence>
<keyword evidence="1" id="KW-0472">Membrane</keyword>
<dbReference type="Pfam" id="PF09819">
    <property type="entry name" value="ABC_cobalt"/>
    <property type="match status" value="1"/>
</dbReference>
<feature type="transmembrane region" description="Helical" evidence="1">
    <location>
        <begin position="115"/>
        <end position="133"/>
    </location>
</feature>
<proteinExistence type="predicted"/>
<evidence type="ECO:0000313" key="3">
    <source>
        <dbReference type="Proteomes" id="UP001524473"/>
    </source>
</evidence>
<dbReference type="Proteomes" id="UP001524473">
    <property type="component" value="Unassembled WGS sequence"/>
</dbReference>
<comment type="caution">
    <text evidence="2">The sequence shown here is derived from an EMBL/GenBank/DDBJ whole genome shotgun (WGS) entry which is preliminary data.</text>
</comment>
<organism evidence="2 3">
    <name type="scientific">Neglectibacter timonensis</name>
    <dbReference type="NCBI Taxonomy" id="1776382"/>
    <lineage>
        <taxon>Bacteria</taxon>
        <taxon>Bacillati</taxon>
        <taxon>Bacillota</taxon>
        <taxon>Clostridia</taxon>
        <taxon>Eubacteriales</taxon>
        <taxon>Oscillospiraceae</taxon>
        <taxon>Neglectibacter</taxon>
    </lineage>
</organism>
<keyword evidence="1" id="KW-0812">Transmembrane</keyword>
<feature type="transmembrane region" description="Helical" evidence="1">
    <location>
        <begin position="145"/>
        <end position="170"/>
    </location>
</feature>
<reference evidence="2 3" key="1">
    <citation type="submission" date="2022-06" db="EMBL/GenBank/DDBJ databases">
        <title>Isolation of gut microbiota from human fecal samples.</title>
        <authorList>
            <person name="Pamer E.G."/>
            <person name="Barat B."/>
            <person name="Waligurski E."/>
            <person name="Medina S."/>
            <person name="Paddock L."/>
            <person name="Mostad J."/>
        </authorList>
    </citation>
    <scope>NUCLEOTIDE SEQUENCE [LARGE SCALE GENOMIC DNA]</scope>
    <source>
        <strain evidence="2 3">DFI.9.73</strain>
    </source>
</reference>
<dbReference type="GeneID" id="90531067"/>
<protein>
    <submittedName>
        <fullName evidence="2">ECF transporter S component</fullName>
    </submittedName>
</protein>
<dbReference type="InterPro" id="IPR017195">
    <property type="entry name" value="ABC_thiamin-permease_prd"/>
</dbReference>
<dbReference type="EMBL" id="JANFZH010000008">
    <property type="protein sequence ID" value="MCQ4839263.1"/>
    <property type="molecule type" value="Genomic_DNA"/>
</dbReference>
<sequence>MKLKHILFIAITAVLFGVFYLGTTYAGTFLTGVLTPMGLGILGYEPFYGIWFMAAVFITYVIQKPGVGLIAEMLASFLEVLMGNMFGPIIFLSGLIQGLGSEVAFAAFRYKKFGYPQTMLAAVGCTVFSYIWTGIRQGYHTFAPGILIAIFAIRLLSSLLFCGVLCKLLGDGLAKAGVLRGFALGDRQKLTVED</sequence>